<name>A0A1H0SBK0_9ACTN</name>
<dbReference type="Pfam" id="PF08386">
    <property type="entry name" value="Abhydrolase_4"/>
    <property type="match status" value="1"/>
</dbReference>
<dbReference type="AlphaFoldDB" id="A0A1H0SBK0"/>
<protein>
    <submittedName>
        <fullName evidence="2">TAP-like protein</fullName>
    </submittedName>
</protein>
<dbReference type="InterPro" id="IPR029058">
    <property type="entry name" value="AB_hydrolase_fold"/>
</dbReference>
<gene>
    <name evidence="2" type="ORF">SAMN04515671_3984</name>
</gene>
<dbReference type="InterPro" id="IPR013595">
    <property type="entry name" value="Pept_S33_TAP-like_C"/>
</dbReference>
<dbReference type="OrthoDB" id="3249793at2"/>
<dbReference type="SUPFAM" id="SSF53474">
    <property type="entry name" value="alpha/beta-Hydrolases"/>
    <property type="match status" value="1"/>
</dbReference>
<feature type="domain" description="Peptidase S33 tripeptidyl aminopeptidase-like C-terminal" evidence="1">
    <location>
        <begin position="141"/>
        <end position="199"/>
    </location>
</feature>
<dbReference type="STRING" id="1090615.SAMN04515671_3984"/>
<sequence length="203" mass="22377">MNRYRRDKDAARRRLAARGRRTLAAPSWGNIEYAVWGEGPPVLLSHPLFGGFDIGPGHQDQGAGARMLFGSDLLFWVLKQYAPPVLARILGQPKGFHPTDDEARRVRDAEQSLFPIRPRKRGALFDTFVSNPDVQRYPLQDLAVPTLIINAEDDGLSAFENAARAAKRIPGAKLVAVERGGHLLLGRQSRVRDEIGAFMAGAS</sequence>
<reference evidence="2 3" key="1">
    <citation type="submission" date="2016-10" db="EMBL/GenBank/DDBJ databases">
        <authorList>
            <person name="de Groot N.N."/>
        </authorList>
    </citation>
    <scope>NUCLEOTIDE SEQUENCE [LARGE SCALE GENOMIC DNA]</scope>
    <source>
        <strain evidence="3">P4-7,KCTC 19426,CECT 7604</strain>
    </source>
</reference>
<accession>A0A1H0SBK0</accession>
<dbReference type="Gene3D" id="3.40.50.1820">
    <property type="entry name" value="alpha/beta hydrolase"/>
    <property type="match status" value="1"/>
</dbReference>
<dbReference type="EMBL" id="LT629710">
    <property type="protein sequence ID" value="SDP38608.1"/>
    <property type="molecule type" value="Genomic_DNA"/>
</dbReference>
<proteinExistence type="predicted"/>
<keyword evidence="3" id="KW-1185">Reference proteome</keyword>
<evidence type="ECO:0000259" key="1">
    <source>
        <dbReference type="Pfam" id="PF08386"/>
    </source>
</evidence>
<evidence type="ECO:0000313" key="3">
    <source>
        <dbReference type="Proteomes" id="UP000198741"/>
    </source>
</evidence>
<evidence type="ECO:0000313" key="2">
    <source>
        <dbReference type="EMBL" id="SDP38608.1"/>
    </source>
</evidence>
<organism evidence="2 3">
    <name type="scientific">Nakamurella panacisegetis</name>
    <dbReference type="NCBI Taxonomy" id="1090615"/>
    <lineage>
        <taxon>Bacteria</taxon>
        <taxon>Bacillati</taxon>
        <taxon>Actinomycetota</taxon>
        <taxon>Actinomycetes</taxon>
        <taxon>Nakamurellales</taxon>
        <taxon>Nakamurellaceae</taxon>
        <taxon>Nakamurella</taxon>
    </lineage>
</organism>
<dbReference type="Proteomes" id="UP000198741">
    <property type="component" value="Chromosome I"/>
</dbReference>
<dbReference type="RefSeq" id="WP_157695558.1">
    <property type="nucleotide sequence ID" value="NZ_LT629710.1"/>
</dbReference>